<dbReference type="EMBL" id="CAXLJM020000068">
    <property type="protein sequence ID" value="CAL8124842.1"/>
    <property type="molecule type" value="Genomic_DNA"/>
</dbReference>
<name>A0ABP1RAV2_9HEXA</name>
<dbReference type="PROSITE" id="PS50297">
    <property type="entry name" value="ANK_REP_REGION"/>
    <property type="match status" value="2"/>
</dbReference>
<dbReference type="PANTHER" id="PTHR24118">
    <property type="entry name" value="POTE ANKYRIN DOMAIN"/>
    <property type="match status" value="1"/>
</dbReference>
<organism evidence="2 3">
    <name type="scientific">Orchesella dallaii</name>
    <dbReference type="NCBI Taxonomy" id="48710"/>
    <lineage>
        <taxon>Eukaryota</taxon>
        <taxon>Metazoa</taxon>
        <taxon>Ecdysozoa</taxon>
        <taxon>Arthropoda</taxon>
        <taxon>Hexapoda</taxon>
        <taxon>Collembola</taxon>
        <taxon>Entomobryomorpha</taxon>
        <taxon>Entomobryoidea</taxon>
        <taxon>Orchesellidae</taxon>
        <taxon>Orchesellinae</taxon>
        <taxon>Orchesella</taxon>
    </lineage>
</organism>
<dbReference type="Pfam" id="PF12796">
    <property type="entry name" value="Ank_2"/>
    <property type="match status" value="1"/>
</dbReference>
<comment type="caution">
    <text evidence="2">The sequence shown here is derived from an EMBL/GenBank/DDBJ whole genome shotgun (WGS) entry which is preliminary data.</text>
</comment>
<evidence type="ECO:0008006" key="4">
    <source>
        <dbReference type="Google" id="ProtNLM"/>
    </source>
</evidence>
<keyword evidence="3" id="KW-1185">Reference proteome</keyword>
<gene>
    <name evidence="2" type="ORF">ODALV1_LOCUS20785</name>
</gene>
<feature type="repeat" description="ANK" evidence="1">
    <location>
        <begin position="686"/>
        <end position="718"/>
    </location>
</feature>
<dbReference type="PANTHER" id="PTHR24118:SF99">
    <property type="entry name" value="POTE ANKYRIN DOMAIN FAMILY MEMBER 3C-RELATED"/>
    <property type="match status" value="1"/>
</dbReference>
<dbReference type="SUPFAM" id="SSF48403">
    <property type="entry name" value="Ankyrin repeat"/>
    <property type="match status" value="1"/>
</dbReference>
<accession>A0ABP1RAV2</accession>
<dbReference type="SMART" id="SM00248">
    <property type="entry name" value="ANK"/>
    <property type="match status" value="6"/>
</dbReference>
<protein>
    <recommendedName>
        <fullName evidence="4">Ankyrin repeat protein</fullName>
    </recommendedName>
</protein>
<evidence type="ECO:0000313" key="3">
    <source>
        <dbReference type="Proteomes" id="UP001642540"/>
    </source>
</evidence>
<keyword evidence="1" id="KW-0040">ANK repeat</keyword>
<sequence length="850" mass="97369">MENPNILAIMGQRAIMKFKKFKDNQVSRIVDFTLGHTINQDTHVYLSSRIFHYFLPDKLVFKNITIEEIRGLAKYGHKIGKFGEDIEALDYVVIEESDQFLEICKGTSTSVHLIEHHEGRFRLMNTRGSDKNLRKHFESTKLCSDFPHCNCEADNLILRFSFSIYKDELLTCEINVSELLPKMLKLLKLQDYIDFYQLKCCFKSFQESSISTTTLGIGSPIKLDELKSAPFDEQIVQLVECISECIPKTEWGAMMRSAVTTLFPQMLTGSSSRMTEYKESHFLGRQGINQMNETLGFYFIVNLIMKQETVDYVSVRDLTHQLFTNCFEPIKHHISYRSWGNSMYRSASIKSFKFSNKRFFQFLNSLAKSQSGMISISKLIKEYITHQTVDKWIQALVNDNLFDLLTLVIGFEKHGKIFESDELVVLAVAHADVPVIELVAKHYEKTSKKVSDIQLKLIRDANGQARRYPATLLHVAALRGNYSVMEKLLESYEFKSMLNIPQIQNIISFCICDTQKSQDQVKTRIKIIDKLLQFNSALIQSPNLQNNNLILVPNSHVDLIMHLINLGLDIHATDDDNENVAHLSARYMSPLEYDKLLHFIYETGAVEIFHSKDKSLETPLHNAARFLEVLDSTLELFTSANVDFNETTKFNDTVLHLATQFQKHTSAHLLDSLVQAGADFNKRLLNVSSVLHIASKEGNLTALRYFITKGIDVNIRGLKNITPLFYAIRLSTQKVQVILHTLVQHGADLNATDKLLRTPLSYALEWKKYSDVESEIIEFLKSSGAQVFPNIVNVKAELERWYTDNIIKNVENLTETTTVSGEFESGGQKFLTYQEIEQLVSINVDFILER</sequence>
<dbReference type="InterPro" id="IPR036770">
    <property type="entry name" value="Ankyrin_rpt-contain_sf"/>
</dbReference>
<dbReference type="PROSITE" id="PS50088">
    <property type="entry name" value="ANK_REPEAT"/>
    <property type="match status" value="2"/>
</dbReference>
<evidence type="ECO:0000313" key="2">
    <source>
        <dbReference type="EMBL" id="CAL8124842.1"/>
    </source>
</evidence>
<dbReference type="InterPro" id="IPR002110">
    <property type="entry name" value="Ankyrin_rpt"/>
</dbReference>
<proteinExistence type="predicted"/>
<feature type="repeat" description="ANK" evidence="1">
    <location>
        <begin position="719"/>
        <end position="754"/>
    </location>
</feature>
<dbReference type="Gene3D" id="1.25.40.20">
    <property type="entry name" value="Ankyrin repeat-containing domain"/>
    <property type="match status" value="2"/>
</dbReference>
<evidence type="ECO:0000256" key="1">
    <source>
        <dbReference type="PROSITE-ProRule" id="PRU00023"/>
    </source>
</evidence>
<dbReference type="Proteomes" id="UP001642540">
    <property type="component" value="Unassembled WGS sequence"/>
</dbReference>
<reference evidence="2 3" key="1">
    <citation type="submission" date="2024-08" db="EMBL/GenBank/DDBJ databases">
        <authorList>
            <person name="Cucini C."/>
            <person name="Frati F."/>
        </authorList>
    </citation>
    <scope>NUCLEOTIDE SEQUENCE [LARGE SCALE GENOMIC DNA]</scope>
</reference>